<gene>
    <name evidence="1" type="ORF">EU557_08700</name>
</gene>
<dbReference type="OrthoDB" id="882740at2"/>
<evidence type="ECO:0000313" key="2">
    <source>
        <dbReference type="Proteomes" id="UP000298284"/>
    </source>
</evidence>
<evidence type="ECO:0000313" key="1">
    <source>
        <dbReference type="EMBL" id="TGD81613.1"/>
    </source>
</evidence>
<dbReference type="AlphaFoldDB" id="A0A4Z0MPB3"/>
<reference evidence="1 2" key="1">
    <citation type="submission" date="2019-04" db="EMBL/GenBank/DDBJ databases">
        <authorList>
            <person name="Feng G."/>
            <person name="Zhang J."/>
            <person name="Zhu H."/>
        </authorList>
    </citation>
    <scope>NUCLEOTIDE SEQUENCE [LARGE SCALE GENOMIC DNA]</scope>
    <source>
        <strain evidence="1 2">JCM 19491</strain>
    </source>
</reference>
<name>A0A4Z0MPB3_9BACT</name>
<dbReference type="EMBL" id="SRKZ01000002">
    <property type="protein sequence ID" value="TGD81613.1"/>
    <property type="molecule type" value="Genomic_DNA"/>
</dbReference>
<accession>A0A4Z0MPB3</accession>
<dbReference type="PROSITE" id="PS51257">
    <property type="entry name" value="PROKAR_LIPOPROTEIN"/>
    <property type="match status" value="1"/>
</dbReference>
<organism evidence="1 2">
    <name type="scientific">Hymenobacter wooponensis</name>
    <dbReference type="NCBI Taxonomy" id="1525360"/>
    <lineage>
        <taxon>Bacteria</taxon>
        <taxon>Pseudomonadati</taxon>
        <taxon>Bacteroidota</taxon>
        <taxon>Cytophagia</taxon>
        <taxon>Cytophagales</taxon>
        <taxon>Hymenobacteraceae</taxon>
        <taxon>Hymenobacter</taxon>
    </lineage>
</organism>
<dbReference type="RefSeq" id="WP_135529994.1">
    <property type="nucleotide sequence ID" value="NZ_SRKZ01000002.1"/>
</dbReference>
<keyword evidence="2" id="KW-1185">Reference proteome</keyword>
<proteinExistence type="predicted"/>
<sequence>MSPARLFLALALTTTLASSCARRNRSIPEAKSVATPAPAPVVASSAPRDLTDVLTDELNLTGDQPKQVRAIFTETAEKANAAQRQYSTDRPAMMAELKRINANSDKQLQQVLTATQYQKLKVKQRQVQEQMRARKAGQ</sequence>
<protein>
    <submittedName>
        <fullName evidence="1">Uncharacterized protein</fullName>
    </submittedName>
</protein>
<comment type="caution">
    <text evidence="1">The sequence shown here is derived from an EMBL/GenBank/DDBJ whole genome shotgun (WGS) entry which is preliminary data.</text>
</comment>
<dbReference type="Proteomes" id="UP000298284">
    <property type="component" value="Unassembled WGS sequence"/>
</dbReference>